<name>A0A8J6NI88_9BACT</name>
<dbReference type="FunFam" id="3.30.565.10:FF:000006">
    <property type="entry name" value="Sensor histidine kinase WalK"/>
    <property type="match status" value="1"/>
</dbReference>
<dbReference type="SMART" id="SM00388">
    <property type="entry name" value="HisKA"/>
    <property type="match status" value="1"/>
</dbReference>
<dbReference type="InterPro" id="IPR003660">
    <property type="entry name" value="HAMP_dom"/>
</dbReference>
<evidence type="ECO:0000256" key="7">
    <source>
        <dbReference type="ARBA" id="ARBA00023012"/>
    </source>
</evidence>
<keyword evidence="7" id="KW-0902">Two-component regulatory system</keyword>
<dbReference type="PROSITE" id="PS50885">
    <property type="entry name" value="HAMP"/>
    <property type="match status" value="1"/>
</dbReference>
<dbReference type="PROSITE" id="PS50109">
    <property type="entry name" value="HIS_KIN"/>
    <property type="match status" value="1"/>
</dbReference>
<dbReference type="InterPro" id="IPR036097">
    <property type="entry name" value="HisK_dim/P_sf"/>
</dbReference>
<feature type="domain" description="HAMP" evidence="10">
    <location>
        <begin position="199"/>
        <end position="251"/>
    </location>
</feature>
<dbReference type="SUPFAM" id="SSF55874">
    <property type="entry name" value="ATPase domain of HSP90 chaperone/DNA topoisomerase II/histidine kinase"/>
    <property type="match status" value="1"/>
</dbReference>
<sequence length="478" mass="54071">MKPYRPKSFFILLLTGFAFVTLPLLIALGSAEFYINNLAKQNVLAVHNSVALTKNSRELMDHLLSQERKARLYDVLGDPADIPEIKQKQTEIKFIIERLLKLPFENKEKQLLEDLLGSENAFVVKFLNNSRKSPLSQEALQDFSVLYDLARRILSASQIVMTSENEKYRNAVQRAQTSLLWQTSFLIALSIILLSIFAYLLIRPIRQIDHALVRLGDGNFSTPVDISGPRDLELLGTRLDWLRSRLANLEKEKNKFVAHFSHELKTPLASVRESTELLEEEVVGPLNEQQKKVVQILSKNSRQLQKLIENIVNFNMAQLRNQPFFNTNFRLDALTLEIIEDHKAILISNNLAVDVKINEVPIFGDPNQIRTIIDNLLSNAIKHSPSGQKIYISLQSSNDNVIFDIVDSGTGVLPEERTKIFTPFYQGENVLYKGIKGTGLGLAIAREYVANHNGTLELLSSDEGKGAHFRMILPQGCN</sequence>
<reference evidence="11 12" key="1">
    <citation type="submission" date="2020-08" db="EMBL/GenBank/DDBJ databases">
        <title>Bridging the membrane lipid divide: bacteria of the FCB group superphylum have the potential to synthesize archaeal ether lipids.</title>
        <authorList>
            <person name="Villanueva L."/>
            <person name="Von Meijenfeldt F.A.B."/>
            <person name="Westbye A.B."/>
            <person name="Yadav S."/>
            <person name="Hopmans E.C."/>
            <person name="Dutilh B.E."/>
            <person name="Sinninghe Damste J.S."/>
        </authorList>
    </citation>
    <scope>NUCLEOTIDE SEQUENCE [LARGE SCALE GENOMIC DNA]</scope>
    <source>
        <strain evidence="11">NIOZ-UU47</strain>
    </source>
</reference>
<evidence type="ECO:0000259" key="9">
    <source>
        <dbReference type="PROSITE" id="PS50109"/>
    </source>
</evidence>
<dbReference type="Gene3D" id="3.30.565.10">
    <property type="entry name" value="Histidine kinase-like ATPase, C-terminal domain"/>
    <property type="match status" value="1"/>
</dbReference>
<evidence type="ECO:0000313" key="12">
    <source>
        <dbReference type="Proteomes" id="UP000614424"/>
    </source>
</evidence>
<protein>
    <recommendedName>
        <fullName evidence="3">histidine kinase</fullName>
        <ecNumber evidence="3">2.7.13.3</ecNumber>
    </recommendedName>
</protein>
<accession>A0A8J6NI88</accession>
<evidence type="ECO:0000256" key="8">
    <source>
        <dbReference type="SAM" id="Phobius"/>
    </source>
</evidence>
<dbReference type="Proteomes" id="UP000614424">
    <property type="component" value="Unassembled WGS sequence"/>
</dbReference>
<dbReference type="InterPro" id="IPR005467">
    <property type="entry name" value="His_kinase_dom"/>
</dbReference>
<dbReference type="InterPro" id="IPR036890">
    <property type="entry name" value="HATPase_C_sf"/>
</dbReference>
<proteinExistence type="predicted"/>
<comment type="catalytic activity">
    <reaction evidence="1">
        <text>ATP + protein L-histidine = ADP + protein N-phospho-L-histidine.</text>
        <dbReference type="EC" id="2.7.13.3"/>
    </reaction>
</comment>
<keyword evidence="8" id="KW-0472">Membrane</keyword>
<dbReference type="InterPro" id="IPR003661">
    <property type="entry name" value="HisK_dim/P_dom"/>
</dbReference>
<feature type="domain" description="Histidine kinase" evidence="9">
    <location>
        <begin position="259"/>
        <end position="477"/>
    </location>
</feature>
<dbReference type="PRINTS" id="PR00344">
    <property type="entry name" value="BCTRLSENSOR"/>
</dbReference>
<evidence type="ECO:0000256" key="1">
    <source>
        <dbReference type="ARBA" id="ARBA00000085"/>
    </source>
</evidence>
<evidence type="ECO:0000256" key="5">
    <source>
        <dbReference type="ARBA" id="ARBA00022679"/>
    </source>
</evidence>
<dbReference type="EC" id="2.7.13.3" evidence="3"/>
<dbReference type="Pfam" id="PF02518">
    <property type="entry name" value="HATPase_c"/>
    <property type="match status" value="1"/>
</dbReference>
<dbReference type="SMART" id="SM00304">
    <property type="entry name" value="HAMP"/>
    <property type="match status" value="1"/>
</dbReference>
<dbReference type="Gene3D" id="6.10.340.10">
    <property type="match status" value="1"/>
</dbReference>
<dbReference type="EMBL" id="JACNJZ010000209">
    <property type="protein sequence ID" value="MBC8318999.1"/>
    <property type="molecule type" value="Genomic_DNA"/>
</dbReference>
<keyword evidence="5" id="KW-0808">Transferase</keyword>
<dbReference type="CDD" id="cd00082">
    <property type="entry name" value="HisKA"/>
    <property type="match status" value="1"/>
</dbReference>
<keyword evidence="8" id="KW-0812">Transmembrane</keyword>
<dbReference type="InterPro" id="IPR003594">
    <property type="entry name" value="HATPase_dom"/>
</dbReference>
<gene>
    <name evidence="11" type="ORF">H8E41_13965</name>
</gene>
<evidence type="ECO:0000259" key="10">
    <source>
        <dbReference type="PROSITE" id="PS50885"/>
    </source>
</evidence>
<dbReference type="InterPro" id="IPR050351">
    <property type="entry name" value="BphY/WalK/GraS-like"/>
</dbReference>
<keyword evidence="6" id="KW-0418">Kinase</keyword>
<comment type="caution">
    <text evidence="11">The sequence shown here is derived from an EMBL/GenBank/DDBJ whole genome shotgun (WGS) entry which is preliminary data.</text>
</comment>
<dbReference type="InterPro" id="IPR004358">
    <property type="entry name" value="Sig_transdc_His_kin-like_C"/>
</dbReference>
<dbReference type="GO" id="GO:0005886">
    <property type="term" value="C:plasma membrane"/>
    <property type="evidence" value="ECO:0007669"/>
    <property type="project" value="TreeGrafter"/>
</dbReference>
<dbReference type="AlphaFoldDB" id="A0A8J6NI88"/>
<dbReference type="GO" id="GO:0004721">
    <property type="term" value="F:phosphoprotein phosphatase activity"/>
    <property type="evidence" value="ECO:0007669"/>
    <property type="project" value="TreeGrafter"/>
</dbReference>
<keyword evidence="4" id="KW-0597">Phosphoprotein</keyword>
<dbReference type="PANTHER" id="PTHR45453:SF1">
    <property type="entry name" value="PHOSPHATE REGULON SENSOR PROTEIN PHOR"/>
    <property type="match status" value="1"/>
</dbReference>
<dbReference type="CDD" id="cd06225">
    <property type="entry name" value="HAMP"/>
    <property type="match status" value="1"/>
</dbReference>
<organism evidence="11 12">
    <name type="scientific">Candidatus Desulfobia pelagia</name>
    <dbReference type="NCBI Taxonomy" id="2841692"/>
    <lineage>
        <taxon>Bacteria</taxon>
        <taxon>Pseudomonadati</taxon>
        <taxon>Thermodesulfobacteriota</taxon>
        <taxon>Desulfobulbia</taxon>
        <taxon>Desulfobulbales</taxon>
        <taxon>Desulfobulbaceae</taxon>
        <taxon>Candidatus Desulfobia</taxon>
    </lineage>
</organism>
<dbReference type="PANTHER" id="PTHR45453">
    <property type="entry name" value="PHOSPHATE REGULON SENSOR PROTEIN PHOR"/>
    <property type="match status" value="1"/>
</dbReference>
<dbReference type="Gene3D" id="1.10.287.130">
    <property type="match status" value="1"/>
</dbReference>
<keyword evidence="8" id="KW-1133">Transmembrane helix</keyword>
<evidence type="ECO:0000256" key="4">
    <source>
        <dbReference type="ARBA" id="ARBA00022553"/>
    </source>
</evidence>
<feature type="transmembrane region" description="Helical" evidence="8">
    <location>
        <begin position="179"/>
        <end position="202"/>
    </location>
</feature>
<dbReference type="SMART" id="SM00387">
    <property type="entry name" value="HATPase_c"/>
    <property type="match status" value="1"/>
</dbReference>
<dbReference type="SUPFAM" id="SSF47384">
    <property type="entry name" value="Homodimeric domain of signal transducing histidine kinase"/>
    <property type="match status" value="1"/>
</dbReference>
<dbReference type="GO" id="GO:0000155">
    <property type="term" value="F:phosphorelay sensor kinase activity"/>
    <property type="evidence" value="ECO:0007669"/>
    <property type="project" value="InterPro"/>
</dbReference>
<comment type="subcellular location">
    <subcellularLocation>
        <location evidence="2">Membrane</location>
    </subcellularLocation>
</comment>
<dbReference type="Pfam" id="PF00672">
    <property type="entry name" value="HAMP"/>
    <property type="match status" value="1"/>
</dbReference>
<evidence type="ECO:0000256" key="2">
    <source>
        <dbReference type="ARBA" id="ARBA00004370"/>
    </source>
</evidence>
<evidence type="ECO:0000313" key="11">
    <source>
        <dbReference type="EMBL" id="MBC8318999.1"/>
    </source>
</evidence>
<dbReference type="Pfam" id="PF00512">
    <property type="entry name" value="HisKA"/>
    <property type="match status" value="1"/>
</dbReference>
<evidence type="ECO:0000256" key="6">
    <source>
        <dbReference type="ARBA" id="ARBA00022777"/>
    </source>
</evidence>
<dbReference type="GO" id="GO:0016036">
    <property type="term" value="P:cellular response to phosphate starvation"/>
    <property type="evidence" value="ECO:0007669"/>
    <property type="project" value="TreeGrafter"/>
</dbReference>
<evidence type="ECO:0000256" key="3">
    <source>
        <dbReference type="ARBA" id="ARBA00012438"/>
    </source>
</evidence>